<dbReference type="STRING" id="556267.HWAG_00009"/>
<keyword evidence="2" id="KW-0449">Lipoprotein</keyword>
<keyword evidence="2" id="KW-0564">Palmitate</keyword>
<keyword evidence="2" id="KW-0812">Transmembrane</keyword>
<dbReference type="InterPro" id="IPR010131">
    <property type="entry name" value="MdtP/NodT-like"/>
</dbReference>
<proteinExistence type="inferred from homology"/>
<keyword evidence="3" id="KW-0175">Coiled coil</keyword>
<reference evidence="4 5" key="1">
    <citation type="submission" date="2016-07" db="EMBL/GenBank/DDBJ databases">
        <title>Detection of Helicobacter winghamensis from caecal content of red fox (Vulpes vulpes).</title>
        <authorList>
            <person name="Zanoni R.G."/>
            <person name="Florio D."/>
            <person name="Caffara M."/>
            <person name="Renzi M."/>
            <person name="Parisi A."/>
            <person name="Pasquali F."/>
            <person name="Manfreda G."/>
        </authorList>
    </citation>
    <scope>NUCLEOTIDE SEQUENCE [LARGE SCALE GENOMIC DNA]</scope>
    <source>
        <strain evidence="4 5">295_13</strain>
    </source>
</reference>
<sequence>MYKFGLSFVAILALGFGGCSLSPKYSKPTTNLPDIKEGLQNSEVLEIKEKWWEDFGDTQLNVFVEEALVNNYDLLVAMERIEQARAQWGYARSDRYPSLSAQGEATRNRKNLNLGQRENYNNFSLSAVLSFELDLWGRARDADRSALAKLLAIKANGDMVRLSLVANIMQSYFGVLTLNNQVQISQNTLKSRTENYEYRKKEFEAGKISEIDMQQAKSEMASVQAQLQSLLMEQNSAQSAFLILLGRDGKGMFENKIPTKPQALVSAPSIKAGLPSSILQKRPDIEAAEQNLKAANFSIGVARSVYFPTISLTGLFGYASPQLNELFRTSNSTWNFGGNFIGNLLDFGRTSANVDLAKSQYREMLLTYGQTLRTAFGEVRESLFNVQMTNQRLNSLKEQVEALQRTLELANLRYAEGYVSYLEVLSTQSALFAAELEQEGARLESLSATISLYKAFGGGWDKKKFEESKD</sequence>
<dbReference type="PANTHER" id="PTHR30203">
    <property type="entry name" value="OUTER MEMBRANE CATION EFFLUX PROTEIN"/>
    <property type="match status" value="1"/>
</dbReference>
<evidence type="ECO:0000313" key="4">
    <source>
        <dbReference type="EMBL" id="PKT80886.1"/>
    </source>
</evidence>
<dbReference type="PROSITE" id="PS51257">
    <property type="entry name" value="PROKAR_LIPOPROTEIN"/>
    <property type="match status" value="1"/>
</dbReference>
<name>A0A2N3PIZ4_9HELI</name>
<dbReference type="InterPro" id="IPR003423">
    <property type="entry name" value="OMP_efflux"/>
</dbReference>
<dbReference type="GO" id="GO:0005886">
    <property type="term" value="C:plasma membrane"/>
    <property type="evidence" value="ECO:0007669"/>
    <property type="project" value="UniProtKB-SubCell"/>
</dbReference>
<comment type="similarity">
    <text evidence="1 2">Belongs to the outer membrane factor (OMF) (TC 1.B.17) family.</text>
</comment>
<dbReference type="EMBL" id="MBPK01000040">
    <property type="protein sequence ID" value="PKT80886.1"/>
    <property type="molecule type" value="Genomic_DNA"/>
</dbReference>
<dbReference type="AlphaFoldDB" id="A0A2N3PIZ4"/>
<dbReference type="SUPFAM" id="SSF56954">
    <property type="entry name" value="Outer membrane efflux proteins (OEP)"/>
    <property type="match status" value="1"/>
</dbReference>
<feature type="coiled-coil region" evidence="3">
    <location>
        <begin position="386"/>
        <end position="413"/>
    </location>
</feature>
<keyword evidence="5" id="KW-1185">Reference proteome</keyword>
<dbReference type="Gene3D" id="1.20.1600.10">
    <property type="entry name" value="Outer membrane efflux proteins (OEP)"/>
    <property type="match status" value="1"/>
</dbReference>
<organism evidence="4 5">
    <name type="scientific">Helicobacter winghamensis</name>
    <dbReference type="NCBI Taxonomy" id="157268"/>
    <lineage>
        <taxon>Bacteria</taxon>
        <taxon>Pseudomonadati</taxon>
        <taxon>Campylobacterota</taxon>
        <taxon>Epsilonproteobacteria</taxon>
        <taxon>Campylobacterales</taxon>
        <taxon>Helicobacteraceae</taxon>
        <taxon>Helicobacter</taxon>
    </lineage>
</organism>
<dbReference type="Pfam" id="PF02321">
    <property type="entry name" value="OEP"/>
    <property type="match status" value="2"/>
</dbReference>
<keyword evidence="2" id="KW-1134">Transmembrane beta strand</keyword>
<dbReference type="Gene3D" id="2.20.200.10">
    <property type="entry name" value="Outer membrane efflux proteins (OEP)"/>
    <property type="match status" value="1"/>
</dbReference>
<evidence type="ECO:0000256" key="1">
    <source>
        <dbReference type="ARBA" id="ARBA00007613"/>
    </source>
</evidence>
<comment type="subcellular location">
    <subcellularLocation>
        <location evidence="2">Cell membrane</location>
        <topology evidence="2">Lipid-anchor</topology>
    </subcellularLocation>
</comment>
<dbReference type="GO" id="GO:0015562">
    <property type="term" value="F:efflux transmembrane transporter activity"/>
    <property type="evidence" value="ECO:0007669"/>
    <property type="project" value="InterPro"/>
</dbReference>
<dbReference type="Proteomes" id="UP000233350">
    <property type="component" value="Unassembled WGS sequence"/>
</dbReference>
<dbReference type="PANTHER" id="PTHR30203:SF33">
    <property type="entry name" value="BLR4455 PROTEIN"/>
    <property type="match status" value="1"/>
</dbReference>
<evidence type="ECO:0000256" key="3">
    <source>
        <dbReference type="SAM" id="Coils"/>
    </source>
</evidence>
<evidence type="ECO:0000256" key="2">
    <source>
        <dbReference type="RuleBase" id="RU362097"/>
    </source>
</evidence>
<evidence type="ECO:0000313" key="5">
    <source>
        <dbReference type="Proteomes" id="UP000233350"/>
    </source>
</evidence>
<accession>A0A2N3PIZ4</accession>
<dbReference type="NCBIfam" id="TIGR01845">
    <property type="entry name" value="outer_NodT"/>
    <property type="match status" value="1"/>
</dbReference>
<comment type="caution">
    <text evidence="4">The sequence shown here is derived from an EMBL/GenBank/DDBJ whole genome shotgun (WGS) entry which is preliminary data.</text>
</comment>
<keyword evidence="2" id="KW-0472">Membrane</keyword>
<gene>
    <name evidence="4" type="ORF">BCM31_02085</name>
</gene>
<protein>
    <submittedName>
        <fullName evidence="4">Cation transporter</fullName>
    </submittedName>
</protein>